<name>A0ABU7TQY3_9HYPH</name>
<keyword evidence="2" id="KW-1185">Reference proteome</keyword>
<accession>A0ABU7TQY3</accession>
<proteinExistence type="predicted"/>
<dbReference type="SUPFAM" id="SSF50199">
    <property type="entry name" value="Staphylococcal nuclease"/>
    <property type="match status" value="1"/>
</dbReference>
<gene>
    <name evidence="1" type="ORF">MOTC310_16015</name>
</gene>
<dbReference type="EMBL" id="MLCA01000007">
    <property type="protein sequence ID" value="MEE7491896.1"/>
    <property type="molecule type" value="Genomic_DNA"/>
</dbReference>
<dbReference type="Proteomes" id="UP001355206">
    <property type="component" value="Unassembled WGS sequence"/>
</dbReference>
<reference evidence="1 2" key="1">
    <citation type="journal article" date="2012" name="Genet. Mol. Biol.">
        <title>Analysis of 16S rRNA and mxaF genes revealing insights into Methylobacterium niche-specific plant association.</title>
        <authorList>
            <person name="Dourado M.N."/>
            <person name="Andreote F.D."/>
            <person name="Dini-Andreote F."/>
            <person name="Conti R."/>
            <person name="Araujo J.M."/>
            <person name="Araujo W.L."/>
        </authorList>
    </citation>
    <scope>NUCLEOTIDE SEQUENCE [LARGE SCALE GENOMIC DNA]</scope>
    <source>
        <strain evidence="1 2">TC3-10</strain>
    </source>
</reference>
<evidence type="ECO:0000313" key="2">
    <source>
        <dbReference type="Proteomes" id="UP001355206"/>
    </source>
</evidence>
<dbReference type="RefSeq" id="WP_419539914.1">
    <property type="nucleotide sequence ID" value="NZ_MLCA01000007.1"/>
</dbReference>
<dbReference type="InterPro" id="IPR035437">
    <property type="entry name" value="SNase_OB-fold_sf"/>
</dbReference>
<evidence type="ECO:0000313" key="1">
    <source>
        <dbReference type="EMBL" id="MEE7491896.1"/>
    </source>
</evidence>
<protein>
    <submittedName>
        <fullName evidence="1">Penicillin-binding protein</fullName>
    </submittedName>
</protein>
<feature type="non-terminal residue" evidence="1">
    <location>
        <position position="1"/>
    </location>
</feature>
<comment type="caution">
    <text evidence="1">The sequence shown here is derived from an EMBL/GenBank/DDBJ whole genome shotgun (WGS) entry which is preliminary data.</text>
</comment>
<sequence length="107" mass="11213">AAVGEVRGVPEVIDTGTLNLRGRVVRLLGVVGERGHLARQLASYLRRRDVVCTGISDGATARCRIEGDDLAGLILAAGGARASEDAPPDLLGAEEQARAERVGLWGR</sequence>
<organism evidence="1 2">
    <name type="scientific">Methylobacterium oryzae</name>
    <dbReference type="NCBI Taxonomy" id="334852"/>
    <lineage>
        <taxon>Bacteria</taxon>
        <taxon>Pseudomonadati</taxon>
        <taxon>Pseudomonadota</taxon>
        <taxon>Alphaproteobacteria</taxon>
        <taxon>Hyphomicrobiales</taxon>
        <taxon>Methylobacteriaceae</taxon>
        <taxon>Methylobacterium</taxon>
    </lineage>
</organism>